<feature type="transmembrane region" description="Helical" evidence="1">
    <location>
        <begin position="93"/>
        <end position="113"/>
    </location>
</feature>
<feature type="transmembrane region" description="Helical" evidence="1">
    <location>
        <begin position="233"/>
        <end position="254"/>
    </location>
</feature>
<keyword evidence="1" id="KW-0812">Transmembrane</keyword>
<accession>J3KZK5</accession>
<organism evidence="2">
    <name type="scientific">Oryza brachyantha</name>
    <name type="common">malo sina</name>
    <dbReference type="NCBI Taxonomy" id="4533"/>
    <lineage>
        <taxon>Eukaryota</taxon>
        <taxon>Viridiplantae</taxon>
        <taxon>Streptophyta</taxon>
        <taxon>Embryophyta</taxon>
        <taxon>Tracheophyta</taxon>
        <taxon>Spermatophyta</taxon>
        <taxon>Magnoliopsida</taxon>
        <taxon>Liliopsida</taxon>
        <taxon>Poales</taxon>
        <taxon>Poaceae</taxon>
        <taxon>BOP clade</taxon>
        <taxon>Oryzoideae</taxon>
        <taxon>Oryzeae</taxon>
        <taxon>Oryzinae</taxon>
        <taxon>Oryza</taxon>
    </lineage>
</organism>
<dbReference type="eggNOG" id="ENOG502R3H4">
    <property type="taxonomic scope" value="Eukaryota"/>
</dbReference>
<protein>
    <submittedName>
        <fullName evidence="2">Uncharacterized protein</fullName>
    </submittedName>
</protein>
<dbReference type="EnsemblPlants" id="OB01G24110.1">
    <property type="protein sequence ID" value="OB01G24110.1"/>
    <property type="gene ID" value="OB01G24110"/>
</dbReference>
<feature type="transmembrane region" description="Helical" evidence="1">
    <location>
        <begin position="260"/>
        <end position="278"/>
    </location>
</feature>
<evidence type="ECO:0000313" key="3">
    <source>
        <dbReference type="Proteomes" id="UP000006038"/>
    </source>
</evidence>
<reference evidence="2" key="1">
    <citation type="journal article" date="2013" name="Nat. Commun.">
        <title>Whole-genome sequencing of Oryza brachyantha reveals mechanisms underlying Oryza genome evolution.</title>
        <authorList>
            <person name="Chen J."/>
            <person name="Huang Q."/>
            <person name="Gao D."/>
            <person name="Wang J."/>
            <person name="Lang Y."/>
            <person name="Liu T."/>
            <person name="Li B."/>
            <person name="Bai Z."/>
            <person name="Luis Goicoechea J."/>
            <person name="Liang C."/>
            <person name="Chen C."/>
            <person name="Zhang W."/>
            <person name="Sun S."/>
            <person name="Liao Y."/>
            <person name="Zhang X."/>
            <person name="Yang L."/>
            <person name="Song C."/>
            <person name="Wang M."/>
            <person name="Shi J."/>
            <person name="Liu G."/>
            <person name="Liu J."/>
            <person name="Zhou H."/>
            <person name="Zhou W."/>
            <person name="Yu Q."/>
            <person name="An N."/>
            <person name="Chen Y."/>
            <person name="Cai Q."/>
            <person name="Wang B."/>
            <person name="Liu B."/>
            <person name="Min J."/>
            <person name="Huang Y."/>
            <person name="Wu H."/>
            <person name="Li Z."/>
            <person name="Zhang Y."/>
            <person name="Yin Y."/>
            <person name="Song W."/>
            <person name="Jiang J."/>
            <person name="Jackson S.A."/>
            <person name="Wing R.A."/>
            <person name="Wang J."/>
            <person name="Chen M."/>
        </authorList>
    </citation>
    <scope>NUCLEOTIDE SEQUENCE [LARGE SCALE GENOMIC DNA]</scope>
    <source>
        <strain evidence="2">cv. IRGC 101232</strain>
    </source>
</reference>
<name>J3KZK5_ORYBR</name>
<keyword evidence="1" id="KW-0472">Membrane</keyword>
<proteinExistence type="predicted"/>
<sequence length="388" mass="41936">MCSFTMHQDGLKNRVRAFTEGITIMVCPVLLAVAFHKVDLNMEGNAIVRGGISPMAAVTLEAGIFPFLCLCLSKTLINLSPTLSICLFGASKLLIHLCALLLMSLAYVILLLISMKNFLYLFFVIPFVALTIWLCYWSLRNNRPIDATVNERWDGKLENSVDFSAAVTTILFLGLEGLALEGQRNSSQGLDRLLALSLVVSFATCVVGVFVMLVATVLPLIGYSGNRANMCNVVEMLNIALAIAITLTVFLITGAALEELAWLVFVPPLASFMVWMFIIVDDDDQRAAEEEVKPASLELTKVTFTAFLAIAIPNFSNSSLNNYTHAFIVLTAAAVISGLGWRLLTHSATPPRYVAVAANVAAFCAHLCVAAAVIPLAAMAVNVLKQAV</sequence>
<dbReference type="Proteomes" id="UP000006038">
    <property type="component" value="Chromosome 1"/>
</dbReference>
<dbReference type="AlphaFoldDB" id="J3KZK5"/>
<dbReference type="OMA" id="THEKEPM"/>
<evidence type="ECO:0000256" key="1">
    <source>
        <dbReference type="SAM" id="Phobius"/>
    </source>
</evidence>
<feature type="transmembrane region" description="Helical" evidence="1">
    <location>
        <begin position="192"/>
        <end position="221"/>
    </location>
</feature>
<dbReference type="Gramene" id="OB01G24110.1">
    <property type="protein sequence ID" value="OB01G24110.1"/>
    <property type="gene ID" value="OB01G24110"/>
</dbReference>
<feature type="transmembrane region" description="Helical" evidence="1">
    <location>
        <begin position="50"/>
        <end position="72"/>
    </location>
</feature>
<dbReference type="STRING" id="4533.J3KZK5"/>
<feature type="transmembrane region" description="Helical" evidence="1">
    <location>
        <begin position="299"/>
        <end position="316"/>
    </location>
</feature>
<feature type="transmembrane region" description="Helical" evidence="1">
    <location>
        <begin position="322"/>
        <end position="341"/>
    </location>
</feature>
<keyword evidence="1" id="KW-1133">Transmembrane helix</keyword>
<keyword evidence="3" id="KW-1185">Reference proteome</keyword>
<dbReference type="HOGENOM" id="CLU_034510_0_0_1"/>
<reference evidence="2" key="2">
    <citation type="submission" date="2013-04" db="UniProtKB">
        <authorList>
            <consortium name="EnsemblPlants"/>
        </authorList>
    </citation>
    <scope>IDENTIFICATION</scope>
</reference>
<feature type="transmembrane region" description="Helical" evidence="1">
    <location>
        <begin position="353"/>
        <end position="378"/>
    </location>
</feature>
<feature type="transmembrane region" description="Helical" evidence="1">
    <location>
        <begin position="21"/>
        <end position="38"/>
    </location>
</feature>
<feature type="transmembrane region" description="Helical" evidence="1">
    <location>
        <begin position="119"/>
        <end position="139"/>
    </location>
</feature>
<evidence type="ECO:0000313" key="2">
    <source>
        <dbReference type="EnsemblPlants" id="OB01G24110.1"/>
    </source>
</evidence>